<dbReference type="EMBL" id="CABGGO010000012">
    <property type="protein sequence ID" value="VUS42628.1"/>
    <property type="molecule type" value="Genomic_DNA"/>
</dbReference>
<dbReference type="InterPro" id="IPR011089">
    <property type="entry name" value="GmrSD_C"/>
</dbReference>
<evidence type="ECO:0008006" key="5">
    <source>
        <dbReference type="Google" id="ProtNLM"/>
    </source>
</evidence>
<evidence type="ECO:0000259" key="2">
    <source>
        <dbReference type="Pfam" id="PF07510"/>
    </source>
</evidence>
<dbReference type="Pfam" id="PF07510">
    <property type="entry name" value="GmrSD_C"/>
    <property type="match status" value="1"/>
</dbReference>
<organism evidence="3 4">
    <name type="scientific">Klebsiella pasteurii</name>
    <dbReference type="NCBI Taxonomy" id="2587529"/>
    <lineage>
        <taxon>Bacteria</taxon>
        <taxon>Pseudomonadati</taxon>
        <taxon>Pseudomonadota</taxon>
        <taxon>Gammaproteobacteria</taxon>
        <taxon>Enterobacterales</taxon>
        <taxon>Enterobacteriaceae</taxon>
        <taxon>Klebsiella/Raoultella group</taxon>
        <taxon>Klebsiella</taxon>
    </lineage>
</organism>
<dbReference type="PANTHER" id="PTHR35149:SF2">
    <property type="entry name" value="DUF262 DOMAIN-CONTAINING PROTEIN"/>
    <property type="match status" value="1"/>
</dbReference>
<comment type="caution">
    <text evidence="3">The sequence shown here is derived from an EMBL/GenBank/DDBJ whole genome shotgun (WGS) entry which is preliminary data.</text>
</comment>
<dbReference type="Pfam" id="PF03235">
    <property type="entry name" value="GmrSD_N"/>
    <property type="match status" value="1"/>
</dbReference>
<evidence type="ECO:0000259" key="1">
    <source>
        <dbReference type="Pfam" id="PF03235"/>
    </source>
</evidence>
<evidence type="ECO:0000313" key="3">
    <source>
        <dbReference type="EMBL" id="VUS42628.1"/>
    </source>
</evidence>
<feature type="domain" description="GmrSD restriction endonucleases N-terminal" evidence="1">
    <location>
        <begin position="10"/>
        <end position="243"/>
    </location>
</feature>
<dbReference type="InterPro" id="IPR004919">
    <property type="entry name" value="GmrSD_N"/>
</dbReference>
<dbReference type="AlphaFoldDB" id="A0A9Q9S7Q2"/>
<name>A0A9Q9S7Q2_9ENTR</name>
<proteinExistence type="predicted"/>
<dbReference type="Proteomes" id="UP000318567">
    <property type="component" value="Unassembled WGS sequence"/>
</dbReference>
<gene>
    <name evidence="3" type="ORF">SB6410_01080</name>
</gene>
<feature type="domain" description="GmrSD restriction endonucleases C-terminal" evidence="2">
    <location>
        <begin position="442"/>
        <end position="569"/>
    </location>
</feature>
<evidence type="ECO:0000313" key="4">
    <source>
        <dbReference type="Proteomes" id="UP000318567"/>
    </source>
</evidence>
<protein>
    <recommendedName>
        <fullName evidence="5">DUF262 domain-containing protein</fullName>
    </recommendedName>
</protein>
<reference evidence="3 4" key="1">
    <citation type="submission" date="2019-07" db="EMBL/GenBank/DDBJ databases">
        <authorList>
            <person name="Brisse S."/>
            <person name="Rodrigues C."/>
            <person name="Thorpe H."/>
        </authorList>
    </citation>
    <scope>NUCLEOTIDE SEQUENCE [LARGE SCALE GENOMIC DNA]</scope>
    <source>
        <strain evidence="3">SB6410</strain>
    </source>
</reference>
<accession>A0A9Q9S7Q2</accession>
<sequence>MELHAYTRTISELLSVNRKYVVPRFQREYSWVKEQINELWYDVISNVKIEQDFTYTNNEYFIGSLVLVGDETGREMQIVDGQQRLTTLTIFLSVLCECFKSNNQADLAEALFENYIEGRDDDGKKFFKLINETPKPFFQKNIQHINKTDEVPETQEEKNLLSAYKEISSLASREKLGKHFSLDIKDDEQYASLLKAIRDQVLRFLKIIFITVNDEDEAYTIFETLNARGMNLSFVDLIKNKLFKALNDPHPNDDAKDNWKAIRSILMQRNGVGTIETFMRHWWVSKYAYVSNENLYKSFIGKWRKGEIDPAAIINELKQDAELYVSLSSPVEGDFPQMEDKPIFHSLNAIRLFGITQCRPFLLALLKAKRQGKLRHRDLIKALQVVENFHFVFNAVCSLRPSGIEGAYSKAARLINSPGTTKVSNGTTIEQLCTLLSNRKPEITVFIENFRDIVFTDDNSKQKRLVQYILSKFEMRRHNGGEYRPNSISLEHVLSQSSGDDKEIGMVGNIIPLSKELNEQAGSKPLLEKVAIYEQSEFKMVEEFLNELRTVHGGHWDEHAIVYNTDRLAGEAYTTIWDH</sequence>
<dbReference type="PANTHER" id="PTHR35149">
    <property type="entry name" value="SLL5132 PROTEIN"/>
    <property type="match status" value="1"/>
</dbReference>